<feature type="region of interest" description="Disordered" evidence="7">
    <location>
        <begin position="514"/>
        <end position="538"/>
    </location>
</feature>
<dbReference type="GO" id="GO:0004674">
    <property type="term" value="F:protein serine/threonine kinase activity"/>
    <property type="evidence" value="ECO:0007669"/>
    <property type="project" value="UniProtKB-KW"/>
</dbReference>
<evidence type="ECO:0000256" key="7">
    <source>
        <dbReference type="SAM" id="MobiDB-lite"/>
    </source>
</evidence>
<dbReference type="OrthoDB" id="515083at2759"/>
<sequence length="1116" mass="114056">MEGKEGAKTPAQAPSLVNQTLGDGRLNVGTHMPLLAKRYSYLSVIGEGVSAQARSALQAQVILAEDTLRQGGHLVAIKIMKRQYAYAGQKEVRALRYIQARAPDCARVVRLLGTFMHAGHMCLVLERLHPSLLDYLSGSATLAPCTRIANLRSIAYQLLGTVAVLHASGVVNADLKPDNVLLRQPHGVNPGACPEVVISDFGSAFSETETDTMRLVYEMQTLPYRAPEVALALGSPVGTAIDVWSLGCMLAELALQQPLFPCHSPAQLLKQIEQLLGPLPPQLQRSMCRPGSCAPAGSSAPAKPAAAEASPAGQPELPWLGSTGESAKSGAAVVVTGNGRSFRPAEMPKQIWHESLSPLGQELAKVDRGLADLVLGMLQLDPTQRLTAAAALLHPFFDAVSPMRALMQATLQPALAWDVNANSAQPQPQSASALTHALRQVCEGRPARHAATGNGAVTAQTGASEEAEPLRKTQLEAGSVSAGRQDGAAPKSDAKGMQLGTDRAPVQAAGLVSTRLGSPGASGQPNGPSSSAAAAEKAAADTVQEALALGNVEQKDAADSRKAEGQCSSWSHRGAPSAKRGAQKRVFATLEPELPRSLSKSAGYTDKFAFPEADGDTMAAASSAANEAAPEQPCVRGGADAVVPGAAGKANGLAEKRGAGGLQGRKPGYGVPETEAEGGNASQISPASPGTPGSPAGATRAAGQPPAAVADGAGSASEDSGTADRPAAPSCTSGVAPPNETASAAASSPRKADRAAAAALERDPSAGETVARPSATAKALVGQSAATESGDARVLQRESSRQEQRPTPGAPQQSGLVKQQGSMRSEARPLVNPAMERARAASGSAGSLPKPARKDAAQSGVSPAAEATPRQTSTAADAAEQPAAVDQAKSGATGTTLTAKEAGEAGGTGAKRRRKLEGDSGESRAKRGRLADADAVQPKSEQPSQGGVHGAPQEALPTQEPAAAESAGDLSLDVLAAAASSVAAAPLHCWPRRRTSIGELPPSKGGGGQRRAGEKSPGKAKRPSPLFTWPAAAEAVRDKSAPTSPVRANTAAGQLLPQAGRSSAHARKKQPGEAAQARAKESRVEKTPKPGTPSSGHALRDRSASARKSSKPWWVV</sequence>
<feature type="compositionally biased region" description="Basic and acidic residues" evidence="7">
    <location>
        <begin position="750"/>
        <end position="765"/>
    </location>
</feature>
<dbReference type="Gene3D" id="3.30.200.20">
    <property type="entry name" value="Phosphorylase Kinase, domain 1"/>
    <property type="match status" value="1"/>
</dbReference>
<feature type="binding site" evidence="6">
    <location>
        <position position="78"/>
    </location>
    <ligand>
        <name>ATP</name>
        <dbReference type="ChEBI" id="CHEBI:30616"/>
    </ligand>
</feature>
<evidence type="ECO:0000259" key="8">
    <source>
        <dbReference type="PROSITE" id="PS50011"/>
    </source>
</evidence>
<dbReference type="InterPro" id="IPR050494">
    <property type="entry name" value="Ser_Thr_dual-spec_kinase"/>
</dbReference>
<dbReference type="InterPro" id="IPR000719">
    <property type="entry name" value="Prot_kinase_dom"/>
</dbReference>
<dbReference type="Proteomes" id="UP000007264">
    <property type="component" value="Unassembled WGS sequence"/>
</dbReference>
<keyword evidence="10" id="KW-1185">Reference proteome</keyword>
<keyword evidence="1" id="KW-0723">Serine/threonine-protein kinase</keyword>
<dbReference type="Gene3D" id="1.10.510.10">
    <property type="entry name" value="Transferase(Phosphotransferase) domain 1"/>
    <property type="match status" value="1"/>
</dbReference>
<keyword evidence="3 6" id="KW-0547">Nucleotide-binding</keyword>
<dbReference type="SMART" id="SM00220">
    <property type="entry name" value="S_TKc"/>
    <property type="match status" value="1"/>
</dbReference>
<dbReference type="SUPFAM" id="SSF56112">
    <property type="entry name" value="Protein kinase-like (PK-like)"/>
    <property type="match status" value="1"/>
</dbReference>
<proteinExistence type="predicted"/>
<dbReference type="InterPro" id="IPR011009">
    <property type="entry name" value="Kinase-like_dom_sf"/>
</dbReference>
<feature type="compositionally biased region" description="Basic and acidic residues" evidence="7">
    <location>
        <begin position="1078"/>
        <end position="1088"/>
    </location>
</feature>
<feature type="region of interest" description="Disordered" evidence="7">
    <location>
        <begin position="552"/>
        <end position="583"/>
    </location>
</feature>
<keyword evidence="4" id="KW-0418">Kinase</keyword>
<feature type="compositionally biased region" description="Low complexity" evidence="7">
    <location>
        <begin position="875"/>
        <end position="900"/>
    </location>
</feature>
<keyword evidence="5 6" id="KW-0067">ATP-binding</keyword>
<feature type="compositionally biased region" description="Polar residues" evidence="7">
    <location>
        <begin position="810"/>
        <end position="823"/>
    </location>
</feature>
<dbReference type="PROSITE" id="PS00107">
    <property type="entry name" value="PROTEIN_KINASE_ATP"/>
    <property type="match status" value="1"/>
</dbReference>
<keyword evidence="2" id="KW-0808">Transferase</keyword>
<evidence type="ECO:0000313" key="9">
    <source>
        <dbReference type="EMBL" id="EIE19598.1"/>
    </source>
</evidence>
<organism evidence="9 10">
    <name type="scientific">Coccomyxa subellipsoidea (strain C-169)</name>
    <name type="common">Green microalga</name>
    <dbReference type="NCBI Taxonomy" id="574566"/>
    <lineage>
        <taxon>Eukaryota</taxon>
        <taxon>Viridiplantae</taxon>
        <taxon>Chlorophyta</taxon>
        <taxon>core chlorophytes</taxon>
        <taxon>Trebouxiophyceae</taxon>
        <taxon>Trebouxiophyceae incertae sedis</taxon>
        <taxon>Coccomyxaceae</taxon>
        <taxon>Coccomyxa</taxon>
        <taxon>Coccomyxa subellipsoidea</taxon>
    </lineage>
</organism>
<dbReference type="KEGG" id="csl:COCSUDRAFT_67712"/>
<dbReference type="eggNOG" id="KOG0671">
    <property type="taxonomic scope" value="Eukaryota"/>
</dbReference>
<feature type="domain" description="Protein kinase" evidence="8">
    <location>
        <begin position="39"/>
        <end position="397"/>
    </location>
</feature>
<dbReference type="PROSITE" id="PS50011">
    <property type="entry name" value="PROTEIN_KINASE_DOM"/>
    <property type="match status" value="1"/>
</dbReference>
<feature type="region of interest" description="Disordered" evidence="7">
    <location>
        <begin position="446"/>
        <end position="501"/>
    </location>
</feature>
<feature type="compositionally biased region" description="Basic and acidic residues" evidence="7">
    <location>
        <begin position="916"/>
        <end position="932"/>
    </location>
</feature>
<protein>
    <submittedName>
        <fullName evidence="9">Kinase-like protein</fullName>
    </submittedName>
</protein>
<feature type="compositionally biased region" description="Low complexity" evidence="7">
    <location>
        <begin position="685"/>
        <end position="703"/>
    </location>
</feature>
<dbReference type="InterPro" id="IPR017441">
    <property type="entry name" value="Protein_kinase_ATP_BS"/>
</dbReference>
<feature type="region of interest" description="Disordered" evidence="7">
    <location>
        <begin position="983"/>
        <end position="1116"/>
    </location>
</feature>
<name>I0YMH9_COCSC</name>
<dbReference type="EMBL" id="AGSI01000018">
    <property type="protein sequence ID" value="EIE19598.1"/>
    <property type="molecule type" value="Genomic_DNA"/>
</dbReference>
<dbReference type="GO" id="GO:0005524">
    <property type="term" value="F:ATP binding"/>
    <property type="evidence" value="ECO:0007669"/>
    <property type="project" value="UniProtKB-UniRule"/>
</dbReference>
<reference evidence="9 10" key="1">
    <citation type="journal article" date="2012" name="Genome Biol.">
        <title>The genome of the polar eukaryotic microalga coccomyxa subellipsoidea reveals traits of cold adaptation.</title>
        <authorList>
            <person name="Blanc G."/>
            <person name="Agarkova I."/>
            <person name="Grimwood J."/>
            <person name="Kuo A."/>
            <person name="Brueggeman A."/>
            <person name="Dunigan D."/>
            <person name="Gurnon J."/>
            <person name="Ladunga I."/>
            <person name="Lindquist E."/>
            <person name="Lucas S."/>
            <person name="Pangilinan J."/>
            <person name="Proschold T."/>
            <person name="Salamov A."/>
            <person name="Schmutz J."/>
            <person name="Weeks D."/>
            <person name="Yamada T."/>
            <person name="Claverie J.M."/>
            <person name="Grigoriev I."/>
            <person name="Van Etten J."/>
            <person name="Lomsadze A."/>
            <person name="Borodovsky M."/>
        </authorList>
    </citation>
    <scope>NUCLEOTIDE SEQUENCE [LARGE SCALE GENOMIC DNA]</scope>
    <source>
        <strain evidence="9 10">C-169</strain>
    </source>
</reference>
<dbReference type="Pfam" id="PF00069">
    <property type="entry name" value="Pkinase"/>
    <property type="match status" value="1"/>
</dbReference>
<gene>
    <name evidence="9" type="ORF">COCSUDRAFT_67712</name>
</gene>
<feature type="region of interest" description="Disordered" evidence="7">
    <location>
        <begin position="651"/>
        <end position="967"/>
    </location>
</feature>
<comment type="caution">
    <text evidence="9">The sequence shown here is derived from an EMBL/GenBank/DDBJ whole genome shotgun (WGS) entry which is preliminary data.</text>
</comment>
<dbReference type="AlphaFoldDB" id="I0YMH9"/>
<evidence type="ECO:0000256" key="5">
    <source>
        <dbReference type="ARBA" id="ARBA00022840"/>
    </source>
</evidence>
<dbReference type="PANTHER" id="PTHR24058:SF130">
    <property type="entry name" value="SERINE_THREONINE PROTEIN KINASES-RELATED"/>
    <property type="match status" value="1"/>
</dbReference>
<feature type="compositionally biased region" description="Basic and acidic residues" evidence="7">
    <location>
        <begin position="553"/>
        <end position="564"/>
    </location>
</feature>
<accession>I0YMH9</accession>
<evidence type="ECO:0000256" key="2">
    <source>
        <dbReference type="ARBA" id="ARBA00022679"/>
    </source>
</evidence>
<feature type="region of interest" description="Disordered" evidence="7">
    <location>
        <begin position="287"/>
        <end position="324"/>
    </location>
</feature>
<evidence type="ECO:0000256" key="3">
    <source>
        <dbReference type="ARBA" id="ARBA00022741"/>
    </source>
</evidence>
<feature type="compositionally biased region" description="Low complexity" evidence="7">
    <location>
        <begin position="290"/>
        <end position="315"/>
    </location>
</feature>
<evidence type="ECO:0000256" key="6">
    <source>
        <dbReference type="PROSITE-ProRule" id="PRU10141"/>
    </source>
</evidence>
<evidence type="ECO:0000256" key="4">
    <source>
        <dbReference type="ARBA" id="ARBA00022777"/>
    </source>
</evidence>
<feature type="compositionally biased region" description="Basic and acidic residues" evidence="7">
    <location>
        <begin position="790"/>
        <end position="804"/>
    </location>
</feature>
<dbReference type="RefSeq" id="XP_005644142.1">
    <property type="nucleotide sequence ID" value="XM_005644085.1"/>
</dbReference>
<dbReference type="PANTHER" id="PTHR24058">
    <property type="entry name" value="DUAL SPECIFICITY PROTEIN KINASE"/>
    <property type="match status" value="1"/>
</dbReference>
<dbReference type="GeneID" id="17037570"/>
<evidence type="ECO:0000256" key="1">
    <source>
        <dbReference type="ARBA" id="ARBA00022527"/>
    </source>
</evidence>
<evidence type="ECO:0000313" key="10">
    <source>
        <dbReference type="Proteomes" id="UP000007264"/>
    </source>
</evidence>